<feature type="domain" description="Tyrosine specific protein phosphatases" evidence="2">
    <location>
        <begin position="160"/>
        <end position="229"/>
    </location>
</feature>
<evidence type="ECO:0000313" key="3">
    <source>
        <dbReference type="EMBL" id="KAJ6773153.1"/>
    </source>
</evidence>
<dbReference type="PROSITE" id="PS50056">
    <property type="entry name" value="TYR_PHOSPHATASE_2"/>
    <property type="match status" value="1"/>
</dbReference>
<dbReference type="InterPro" id="IPR000387">
    <property type="entry name" value="Tyr_Pase_dom"/>
</dbReference>
<dbReference type="InterPro" id="IPR000340">
    <property type="entry name" value="Dual-sp_phosphatase_cat-dom"/>
</dbReference>
<reference evidence="3" key="2">
    <citation type="journal article" date="2023" name="Int. J. Mol. Sci.">
        <title>De Novo Assembly and Annotation of 11 Diverse Shrub Willow (Salix) Genomes Reveals Novel Gene Organization in Sex-Linked Regions.</title>
        <authorList>
            <person name="Hyden B."/>
            <person name="Feng K."/>
            <person name="Yates T.B."/>
            <person name="Jawdy S."/>
            <person name="Cereghino C."/>
            <person name="Smart L.B."/>
            <person name="Muchero W."/>
        </authorList>
    </citation>
    <scope>NUCLEOTIDE SEQUENCE</scope>
    <source>
        <tissue evidence="3">Shoot tip</tissue>
    </source>
</reference>
<dbReference type="EMBL" id="JAPFFM010000002">
    <property type="protein sequence ID" value="KAJ6773153.1"/>
    <property type="molecule type" value="Genomic_DNA"/>
</dbReference>
<evidence type="ECO:0000313" key="4">
    <source>
        <dbReference type="Proteomes" id="UP001151752"/>
    </source>
</evidence>
<dbReference type="SMART" id="SM00195">
    <property type="entry name" value="DSPc"/>
    <property type="match status" value="1"/>
</dbReference>
<feature type="region of interest" description="Disordered" evidence="1">
    <location>
        <begin position="239"/>
        <end position="271"/>
    </location>
</feature>
<dbReference type="SUPFAM" id="SSF52799">
    <property type="entry name" value="(Phosphotyrosine protein) phosphatases II"/>
    <property type="match status" value="1"/>
</dbReference>
<sequence length="271" mass="30556">MKYVKLHKCRLDQDDLLFPSSESGDRRGAKCDKEKIQKVTARFAGAMQRVIVGRDQWQRKKQPANGSGNGGDQIKRKEVSCYLLNLAEPKDACGFTSGEQPYSEICEGVYVGGWPYSADKLPPGNPAIIDCTCEFPRKEEFKGHSYLCLPTWDTRAPQPGEIESAVKWACRKRAQNRPVFIHCAYGHGRSVAVMSALLVALGVVEDWKKAEQFIRERRPCISMNSVHYNALEEWSKHRLSTSKRNKVNTSSATPPSASGHLRNERRKNRSD</sequence>
<dbReference type="Proteomes" id="UP001151752">
    <property type="component" value="Chromosome 10"/>
</dbReference>
<dbReference type="InterPro" id="IPR029021">
    <property type="entry name" value="Prot-tyrosine_phosphatase-like"/>
</dbReference>
<name>A0A9Q0WVX5_9ROSI</name>
<dbReference type="PANTHER" id="PTHR47216">
    <property type="match status" value="1"/>
</dbReference>
<keyword evidence="4" id="KW-1185">Reference proteome</keyword>
<dbReference type="CDD" id="cd14527">
    <property type="entry name" value="DSP_bac"/>
    <property type="match status" value="1"/>
</dbReference>
<gene>
    <name evidence="3" type="ORF">OIU74_019201</name>
</gene>
<reference evidence="3" key="1">
    <citation type="submission" date="2022-11" db="EMBL/GenBank/DDBJ databases">
        <authorList>
            <person name="Hyden B.L."/>
            <person name="Feng K."/>
            <person name="Yates T."/>
            <person name="Jawdy S."/>
            <person name="Smart L.B."/>
            <person name="Muchero W."/>
        </authorList>
    </citation>
    <scope>NUCLEOTIDE SEQUENCE</scope>
    <source>
        <tissue evidence="3">Shoot tip</tissue>
    </source>
</reference>
<dbReference type="Gene3D" id="3.90.190.10">
    <property type="entry name" value="Protein tyrosine phosphatase superfamily"/>
    <property type="match status" value="1"/>
</dbReference>
<dbReference type="InterPro" id="IPR020422">
    <property type="entry name" value="TYR_PHOSPHATASE_DUAL_dom"/>
</dbReference>
<proteinExistence type="predicted"/>
<comment type="caution">
    <text evidence="3">The sequence shown here is derived from an EMBL/GenBank/DDBJ whole genome shotgun (WGS) entry which is preliminary data.</text>
</comment>
<evidence type="ECO:0000256" key="1">
    <source>
        <dbReference type="SAM" id="MobiDB-lite"/>
    </source>
</evidence>
<evidence type="ECO:0000259" key="2">
    <source>
        <dbReference type="PROSITE" id="PS50056"/>
    </source>
</evidence>
<accession>A0A9Q0WVX5</accession>
<feature type="compositionally biased region" description="Polar residues" evidence="1">
    <location>
        <begin position="247"/>
        <end position="256"/>
    </location>
</feature>
<organism evidence="3 4">
    <name type="scientific">Salix koriyanagi</name>
    <dbReference type="NCBI Taxonomy" id="2511006"/>
    <lineage>
        <taxon>Eukaryota</taxon>
        <taxon>Viridiplantae</taxon>
        <taxon>Streptophyta</taxon>
        <taxon>Embryophyta</taxon>
        <taxon>Tracheophyta</taxon>
        <taxon>Spermatophyta</taxon>
        <taxon>Magnoliopsida</taxon>
        <taxon>eudicotyledons</taxon>
        <taxon>Gunneridae</taxon>
        <taxon>Pentapetalae</taxon>
        <taxon>rosids</taxon>
        <taxon>fabids</taxon>
        <taxon>Malpighiales</taxon>
        <taxon>Salicaceae</taxon>
        <taxon>Saliceae</taxon>
        <taxon>Salix</taxon>
    </lineage>
</organism>
<dbReference type="GO" id="GO:0016791">
    <property type="term" value="F:phosphatase activity"/>
    <property type="evidence" value="ECO:0007669"/>
    <property type="project" value="UniProtKB-ARBA"/>
</dbReference>
<dbReference type="Pfam" id="PF00782">
    <property type="entry name" value="DSPc"/>
    <property type="match status" value="1"/>
</dbReference>
<dbReference type="AlphaFoldDB" id="A0A9Q0WVX5"/>
<dbReference type="PANTHER" id="PTHR47216:SF4">
    <property type="entry name" value="OS01G0859400 PROTEIN"/>
    <property type="match status" value="1"/>
</dbReference>
<protein>
    <recommendedName>
        <fullName evidence="2">Tyrosine specific protein phosphatases domain-containing protein</fullName>
    </recommendedName>
</protein>